<dbReference type="InterPro" id="IPR036397">
    <property type="entry name" value="RNaseH_sf"/>
</dbReference>
<gene>
    <name evidence="3" type="ORF">C0099_06605</name>
</gene>
<dbReference type="InterPro" id="IPR012337">
    <property type="entry name" value="RNaseH-like_sf"/>
</dbReference>
<dbReference type="OrthoDB" id="5439087at2"/>
<accession>A0A2I6S5V5</accession>
<reference evidence="3 4" key="1">
    <citation type="submission" date="2018-01" db="EMBL/GenBank/DDBJ databases">
        <authorList>
            <person name="Fu G.-Y."/>
        </authorList>
    </citation>
    <scope>NUCLEOTIDE SEQUENCE [LARGE SCALE GENOMIC DNA]</scope>
    <source>
        <strain evidence="3 4">SY39</strain>
    </source>
</reference>
<feature type="region of interest" description="Disordered" evidence="1">
    <location>
        <begin position="855"/>
        <end position="903"/>
    </location>
</feature>
<dbReference type="InterPro" id="IPR015378">
    <property type="entry name" value="Transposase-like_Mu_C"/>
</dbReference>
<dbReference type="Proteomes" id="UP000242205">
    <property type="component" value="Chromosome"/>
</dbReference>
<dbReference type="PROSITE" id="PS50994">
    <property type="entry name" value="INTEGRASE"/>
    <property type="match status" value="1"/>
</dbReference>
<dbReference type="InterPro" id="IPR009004">
    <property type="entry name" value="Transposase_Mu_C"/>
</dbReference>
<dbReference type="SUPFAM" id="SSF53098">
    <property type="entry name" value="Ribonuclease H-like"/>
    <property type="match status" value="1"/>
</dbReference>
<evidence type="ECO:0000313" key="4">
    <source>
        <dbReference type="Proteomes" id="UP000242205"/>
    </source>
</evidence>
<organism evidence="3 4">
    <name type="scientific">Pseudazoarcus pumilus</name>
    <dbReference type="NCBI Taxonomy" id="2067960"/>
    <lineage>
        <taxon>Bacteria</taxon>
        <taxon>Pseudomonadati</taxon>
        <taxon>Pseudomonadota</taxon>
        <taxon>Betaproteobacteria</taxon>
        <taxon>Rhodocyclales</taxon>
        <taxon>Zoogloeaceae</taxon>
        <taxon>Pseudazoarcus</taxon>
    </lineage>
</organism>
<dbReference type="EMBL" id="CP025682">
    <property type="protein sequence ID" value="AUN94636.1"/>
    <property type="molecule type" value="Genomic_DNA"/>
</dbReference>
<name>A0A2I6S5V5_9RHOO</name>
<dbReference type="KEGG" id="atw:C0099_06605"/>
<evidence type="ECO:0000256" key="1">
    <source>
        <dbReference type="SAM" id="MobiDB-lite"/>
    </source>
</evidence>
<dbReference type="InterPro" id="IPR001584">
    <property type="entry name" value="Integrase_cat-core"/>
</dbReference>
<protein>
    <submittedName>
        <fullName evidence="3">Integrase</fullName>
    </submittedName>
</protein>
<keyword evidence="4" id="KW-1185">Reference proteome</keyword>
<dbReference type="GO" id="GO:0003676">
    <property type="term" value="F:nucleic acid binding"/>
    <property type="evidence" value="ECO:0007669"/>
    <property type="project" value="InterPro"/>
</dbReference>
<dbReference type="SUPFAM" id="SSF50610">
    <property type="entry name" value="mu transposase, C-terminal domain"/>
    <property type="match status" value="1"/>
</dbReference>
<evidence type="ECO:0000259" key="2">
    <source>
        <dbReference type="PROSITE" id="PS50994"/>
    </source>
</evidence>
<dbReference type="GO" id="GO:0015074">
    <property type="term" value="P:DNA integration"/>
    <property type="evidence" value="ECO:0007669"/>
    <property type="project" value="InterPro"/>
</dbReference>
<dbReference type="Gene3D" id="3.30.420.10">
    <property type="entry name" value="Ribonuclease H-like superfamily/Ribonuclease H"/>
    <property type="match status" value="1"/>
</dbReference>
<dbReference type="Pfam" id="PF08722">
    <property type="entry name" value="Tn7_TnsA-like_N"/>
    <property type="match status" value="1"/>
</dbReference>
<dbReference type="InterPro" id="IPR014833">
    <property type="entry name" value="TnsA_N"/>
</dbReference>
<sequence length="903" mass="102791">MKKMLAAPERMRLLDRLGLPVAGLKLITDAVRLAPVRPVASKGGGNVITTYQSRKMQRPIDTESRHIEFPAAVRLEHDPDVLEYYPQPFRVRMECIDSDGEIHQIDHTPDFLVIQEREIWVEEWKPHSKLVRLAQRYPWRYQIDPEGRCRAPLIEQWFAERGLGYRILSNADIPQRRIENILFLEDYLHPAAPACPIDVELAVRKSLAEQATMYLAELHELLDCRPDDLFKLIADGLLVAEIDTQALNEPTRCRVFRDTAVREFELQRTAQKPFELAGSFVLKPGAQITYDHQPYNVVMTGASHAVLEGPDGHPIDVPIETLVKLAARSDVSALEPIPGTERRSLYDFSEKQLRDGLKRAQALEVATELTRTQRRHLGKVLRARIEGVDERIALIPRTHDRGNRTSRLTDEQEAAIEQVLREEHLTSRAPNAKHCHNKLQALCAQRGIKAPSYPTLIARIKALSQQRSDAARHGSRRTYQNAEFVDVLHVDTPVHGTRPFQYVHMDHTQIDIELVCSRTGVSLGRPWLSFAIDAFTRRILGVYLSYDSPSYRSNMMLLRDIVRRHQRLPQFIVVDNGADFRSENFGLFAELMGIYVRYRPAGQPRMGSVMERVFGTANSVYVHNLAGNTKALRNVRTTTGKFLPSRLAEWDLNALYLGIEYWAFEHYDTTKHATLGVSPRDAFERSMKLSGQREHRIVTLTQDFLILSCPLVSRGGTRKVDRQRGIKLNNNFYFWCPEFRDTKLHGVKVPVRYDPWDCSKVFVQVTNRWVAAHCRALASLRGLTEKERELISNEMLAMRRVRENEEITAQRLVEFMRTFTPAGAVALALERQQANRDLYQDIGIGAVAVRDALPPIEIRPSDPAPSAHPEDNQAAMTPATNALPHSPDKGDAAGCDIPDFDTF</sequence>
<dbReference type="AlphaFoldDB" id="A0A2I6S5V5"/>
<proteinExistence type="predicted"/>
<feature type="domain" description="Integrase catalytic" evidence="2">
    <location>
        <begin position="495"/>
        <end position="687"/>
    </location>
</feature>
<evidence type="ECO:0000313" key="3">
    <source>
        <dbReference type="EMBL" id="AUN94636.1"/>
    </source>
</evidence>
<dbReference type="Pfam" id="PF09299">
    <property type="entry name" value="Mu-transpos_C"/>
    <property type="match status" value="1"/>
</dbReference>